<name>A0A348MMK5_UNCW3</name>
<comment type="caution">
    <text evidence="1">The sequence shown here is derived from an EMBL/GenBank/DDBJ whole genome shotgun (WGS) entry which is preliminary data.</text>
</comment>
<proteinExistence type="predicted"/>
<gene>
    <name evidence="1" type="ORF">DCG82_07745</name>
</gene>
<sequence length="73" mass="8193">MWKRLGDLLIDEGLITKDQLNQALSQQKENGGRLGSILVQMGFVTDDQISKALGKQYNVGVFEFKEDIDPLIL</sequence>
<dbReference type="Proteomes" id="UP000262454">
    <property type="component" value="Unassembled WGS sequence"/>
</dbReference>
<dbReference type="InterPro" id="IPR037257">
    <property type="entry name" value="T2SS_E_N_sf"/>
</dbReference>
<evidence type="ECO:0000313" key="1">
    <source>
        <dbReference type="EMBL" id="HAF08281.1"/>
    </source>
</evidence>
<dbReference type="Pfam" id="PF11165">
    <property type="entry name" value="DUF2949"/>
    <property type="match status" value="1"/>
</dbReference>
<dbReference type="AlphaFoldDB" id="A0A348MMK5"/>
<organism evidence="1 2">
    <name type="scientific">candidate division WOR-3 bacterium</name>
    <dbReference type="NCBI Taxonomy" id="2052148"/>
    <lineage>
        <taxon>Bacteria</taxon>
        <taxon>Bacteria division WOR-3</taxon>
    </lineage>
</organism>
<evidence type="ECO:0000313" key="2">
    <source>
        <dbReference type="Proteomes" id="UP000262454"/>
    </source>
</evidence>
<dbReference type="Gene3D" id="1.10.40.70">
    <property type="match status" value="1"/>
</dbReference>
<protein>
    <submittedName>
        <fullName evidence="1">General secretion pathway protein GspE</fullName>
    </submittedName>
</protein>
<dbReference type="InterPro" id="IPR021336">
    <property type="entry name" value="DUF2949"/>
</dbReference>
<dbReference type="EMBL" id="DMCX01000042">
    <property type="protein sequence ID" value="HAF08281.1"/>
    <property type="molecule type" value="Genomic_DNA"/>
</dbReference>
<feature type="non-terminal residue" evidence="1">
    <location>
        <position position="73"/>
    </location>
</feature>
<accession>A0A348MMK5</accession>
<reference evidence="1 2" key="1">
    <citation type="journal article" date="2018" name="Nat. Biotechnol.">
        <title>A standardized bacterial taxonomy based on genome phylogeny substantially revises the tree of life.</title>
        <authorList>
            <person name="Parks D.H."/>
            <person name="Chuvochina M."/>
            <person name="Waite D.W."/>
            <person name="Rinke C."/>
            <person name="Skarshewski A."/>
            <person name="Chaumeil P.A."/>
            <person name="Hugenholtz P."/>
        </authorList>
    </citation>
    <scope>NUCLEOTIDE SEQUENCE [LARGE SCALE GENOMIC DNA]</scope>
    <source>
        <strain evidence="1">UBA7921</strain>
    </source>
</reference>
<dbReference type="SUPFAM" id="SSF160246">
    <property type="entry name" value="EspE N-terminal domain-like"/>
    <property type="match status" value="1"/>
</dbReference>